<dbReference type="SMART" id="SM00199">
    <property type="entry name" value="SCY"/>
    <property type="match status" value="1"/>
</dbReference>
<proteinExistence type="inferred from homology"/>
<feature type="non-terminal residue" evidence="11">
    <location>
        <position position="61"/>
    </location>
</feature>
<evidence type="ECO:0000256" key="4">
    <source>
        <dbReference type="ARBA" id="ARBA00022525"/>
    </source>
</evidence>
<comment type="caution">
    <text evidence="11">The sequence shown here is derived from an EMBL/GenBank/DDBJ whole genome shotgun (WGS) entry which is preliminary data.</text>
</comment>
<comment type="similarity">
    <text evidence="2 9">Belongs to the intercrine beta (chemokine CC) family.</text>
</comment>
<keyword evidence="4 9" id="KW-0964">Secreted</keyword>
<dbReference type="GO" id="GO:0005615">
    <property type="term" value="C:extracellular space"/>
    <property type="evidence" value="ECO:0007669"/>
    <property type="project" value="UniProtKB-KW"/>
</dbReference>
<evidence type="ECO:0000313" key="12">
    <source>
        <dbReference type="Proteomes" id="UP000541332"/>
    </source>
</evidence>
<evidence type="ECO:0000256" key="6">
    <source>
        <dbReference type="ARBA" id="ARBA00023157"/>
    </source>
</evidence>
<name>A0A7L4FZI3_9COLU</name>
<dbReference type="AlphaFoldDB" id="A0A7L4FZI3"/>
<gene>
    <name evidence="11" type="primary">Ccl4_3</name>
    <name evidence="11" type="ORF">ALOBEC_R08516</name>
</gene>
<dbReference type="FunFam" id="2.40.50.40:FF:000002">
    <property type="entry name" value="C-C motif chemokine"/>
    <property type="match status" value="1"/>
</dbReference>
<protein>
    <recommendedName>
        <fullName evidence="9">C-C motif chemokine</fullName>
    </recommendedName>
</protein>
<dbReference type="SUPFAM" id="SSF54117">
    <property type="entry name" value="Interleukin 8-like chemokines"/>
    <property type="match status" value="1"/>
</dbReference>
<sequence length="61" mass="7063">MTCCFSYASRRIPRNLIDSIENTSSSCSMPAVILVTKKGRHICADPQVPWVKDYLQYFKRH</sequence>
<reference evidence="11 12" key="1">
    <citation type="submission" date="2020-02" db="EMBL/GenBank/DDBJ databases">
        <title>Bird 10,000 Genomes (B10K) Project - Family phase.</title>
        <authorList>
            <person name="Zhang G."/>
        </authorList>
    </citation>
    <scope>NUCLEOTIDE SEQUENCE [LARGE SCALE GENOMIC DNA]</scope>
    <source>
        <strain evidence="11">B10K-DU-006-06</strain>
    </source>
</reference>
<feature type="domain" description="Chemokine interleukin-8-like" evidence="10">
    <location>
        <begin position="2"/>
        <end position="58"/>
    </location>
</feature>
<evidence type="ECO:0000256" key="3">
    <source>
        <dbReference type="ARBA" id="ARBA00022514"/>
    </source>
</evidence>
<evidence type="ECO:0000256" key="2">
    <source>
        <dbReference type="ARBA" id="ARBA00010868"/>
    </source>
</evidence>
<dbReference type="GO" id="GO:0006955">
    <property type="term" value="P:immune response"/>
    <property type="evidence" value="ECO:0007669"/>
    <property type="project" value="InterPro"/>
</dbReference>
<dbReference type="EMBL" id="VWYH01008655">
    <property type="protein sequence ID" value="NXW92276.1"/>
    <property type="molecule type" value="Genomic_DNA"/>
</dbReference>
<accession>A0A7L4FZI3</accession>
<evidence type="ECO:0000256" key="5">
    <source>
        <dbReference type="ARBA" id="ARBA00022729"/>
    </source>
</evidence>
<keyword evidence="5" id="KW-0732">Signal</keyword>
<dbReference type="PANTHER" id="PTHR12015:SF183">
    <property type="entry name" value="C-C MOTIF CHEMOKINE 3"/>
    <property type="match status" value="1"/>
</dbReference>
<evidence type="ECO:0000256" key="9">
    <source>
        <dbReference type="RuleBase" id="RU361150"/>
    </source>
</evidence>
<dbReference type="Proteomes" id="UP000541332">
    <property type="component" value="Unassembled WGS sequence"/>
</dbReference>
<keyword evidence="9" id="KW-0145">Chemotaxis</keyword>
<dbReference type="OrthoDB" id="8934837at2759"/>
<comment type="subunit">
    <text evidence="8">Self-associates. Also heterodimer of MIP-1-alpha(4-69) and MIP-1-beta(3-69). Interacts with CCR1.</text>
</comment>
<keyword evidence="12" id="KW-1185">Reference proteome</keyword>
<dbReference type="CDD" id="cd00272">
    <property type="entry name" value="Chemokine_CC"/>
    <property type="match status" value="1"/>
</dbReference>
<evidence type="ECO:0000313" key="11">
    <source>
        <dbReference type="EMBL" id="NXW92276.1"/>
    </source>
</evidence>
<comment type="function">
    <text evidence="7">Monokine with inflammatory and chemokinetic properties. Binds to CCR1, CCR4 and CCR5. One of the major HIV-suppressive factors produced by CD8+ T-cells. Recombinant MIP-1-alpha induces a dose-dependent inhibition of different strains of HIV-1, HIV-2, and simian immunodeficiency virus (SIV).</text>
</comment>
<feature type="non-terminal residue" evidence="11">
    <location>
        <position position="1"/>
    </location>
</feature>
<dbReference type="Pfam" id="PF00048">
    <property type="entry name" value="IL8"/>
    <property type="match status" value="1"/>
</dbReference>
<dbReference type="PANTHER" id="PTHR12015">
    <property type="entry name" value="SMALL INDUCIBLE CYTOKINE A"/>
    <property type="match status" value="1"/>
</dbReference>
<dbReference type="GO" id="GO:0008009">
    <property type="term" value="F:chemokine activity"/>
    <property type="evidence" value="ECO:0007669"/>
    <property type="project" value="InterPro"/>
</dbReference>
<evidence type="ECO:0000256" key="7">
    <source>
        <dbReference type="ARBA" id="ARBA00044740"/>
    </source>
</evidence>
<dbReference type="InterPro" id="IPR036048">
    <property type="entry name" value="Interleukin_8-like_sf"/>
</dbReference>
<dbReference type="Gene3D" id="2.40.50.40">
    <property type="match status" value="1"/>
</dbReference>
<dbReference type="InterPro" id="IPR039809">
    <property type="entry name" value="Chemokine_b/g/d"/>
</dbReference>
<evidence type="ECO:0000259" key="10">
    <source>
        <dbReference type="SMART" id="SM00199"/>
    </source>
</evidence>
<keyword evidence="3 9" id="KW-0202">Cytokine</keyword>
<evidence type="ECO:0000256" key="1">
    <source>
        <dbReference type="ARBA" id="ARBA00004613"/>
    </source>
</evidence>
<keyword evidence="6" id="KW-1015">Disulfide bond</keyword>
<dbReference type="InterPro" id="IPR000827">
    <property type="entry name" value="Chemokine_CC_CS"/>
</dbReference>
<dbReference type="PROSITE" id="PS00472">
    <property type="entry name" value="SMALL_CYTOKINES_CC"/>
    <property type="match status" value="1"/>
</dbReference>
<comment type="subcellular location">
    <subcellularLocation>
        <location evidence="1 9">Secreted</location>
    </subcellularLocation>
</comment>
<evidence type="ECO:0000256" key="8">
    <source>
        <dbReference type="ARBA" id="ARBA00046726"/>
    </source>
</evidence>
<dbReference type="InterPro" id="IPR001811">
    <property type="entry name" value="Chemokine_IL8-like_dom"/>
</dbReference>
<organism evidence="11 12">
    <name type="scientific">Pampusana beccarii</name>
    <name type="common">Western bronze ground-dove</name>
    <dbReference type="NCBI Taxonomy" id="2953425"/>
    <lineage>
        <taxon>Eukaryota</taxon>
        <taxon>Metazoa</taxon>
        <taxon>Chordata</taxon>
        <taxon>Craniata</taxon>
        <taxon>Vertebrata</taxon>
        <taxon>Euteleostomi</taxon>
        <taxon>Archelosauria</taxon>
        <taxon>Archosauria</taxon>
        <taxon>Dinosauria</taxon>
        <taxon>Saurischia</taxon>
        <taxon>Theropoda</taxon>
        <taxon>Coelurosauria</taxon>
        <taxon>Aves</taxon>
        <taxon>Neognathae</taxon>
        <taxon>Neoaves</taxon>
        <taxon>Columbimorphae</taxon>
        <taxon>Columbiformes</taxon>
        <taxon>Columbidae</taxon>
        <taxon>Pampusana</taxon>
    </lineage>
</organism>